<evidence type="ECO:0000256" key="1">
    <source>
        <dbReference type="SAM" id="MobiDB-lite"/>
    </source>
</evidence>
<evidence type="ECO:0008006" key="5">
    <source>
        <dbReference type="Google" id="ProtNLM"/>
    </source>
</evidence>
<feature type="transmembrane region" description="Helical" evidence="2">
    <location>
        <begin position="83"/>
        <end position="106"/>
    </location>
</feature>
<feature type="transmembrane region" description="Helical" evidence="2">
    <location>
        <begin position="133"/>
        <end position="156"/>
    </location>
</feature>
<dbReference type="Proteomes" id="UP000806528">
    <property type="component" value="Unassembled WGS sequence"/>
</dbReference>
<reference evidence="3 4" key="1">
    <citation type="submission" date="2020-09" db="EMBL/GenBank/DDBJ databases">
        <title>Diversity and distribution of actinomycetes associated with coral in the coast of Hainan.</title>
        <authorList>
            <person name="Li F."/>
        </authorList>
    </citation>
    <scope>NUCLEOTIDE SEQUENCE [LARGE SCALE GENOMIC DNA]</scope>
    <source>
        <strain evidence="3 4">HNM0947</strain>
    </source>
</reference>
<comment type="caution">
    <text evidence="3">The sequence shown here is derived from an EMBL/GenBank/DDBJ whole genome shotgun (WGS) entry which is preliminary data.</text>
</comment>
<feature type="region of interest" description="Disordered" evidence="1">
    <location>
        <begin position="1"/>
        <end position="70"/>
    </location>
</feature>
<keyword evidence="2" id="KW-0472">Membrane</keyword>
<dbReference type="EMBL" id="JADBGI010000007">
    <property type="protein sequence ID" value="MBE2999130.1"/>
    <property type="molecule type" value="Genomic_DNA"/>
</dbReference>
<evidence type="ECO:0000256" key="2">
    <source>
        <dbReference type="SAM" id="Phobius"/>
    </source>
</evidence>
<feature type="non-terminal residue" evidence="3">
    <location>
        <position position="220"/>
    </location>
</feature>
<accession>A0ABR9P5K9</accession>
<gene>
    <name evidence="3" type="ORF">IDM40_10505</name>
</gene>
<feature type="compositionally biased region" description="Low complexity" evidence="1">
    <location>
        <begin position="30"/>
        <end position="39"/>
    </location>
</feature>
<protein>
    <recommendedName>
        <fullName evidence="5">Integral membrane protein</fullName>
    </recommendedName>
</protein>
<keyword evidence="2" id="KW-1133">Transmembrane helix</keyword>
<evidence type="ECO:0000313" key="4">
    <source>
        <dbReference type="Proteomes" id="UP000806528"/>
    </source>
</evidence>
<feature type="compositionally biased region" description="Pro residues" evidence="1">
    <location>
        <begin position="45"/>
        <end position="63"/>
    </location>
</feature>
<evidence type="ECO:0000313" key="3">
    <source>
        <dbReference type="EMBL" id="MBE2999130.1"/>
    </source>
</evidence>
<feature type="transmembrane region" description="Helical" evidence="2">
    <location>
        <begin position="163"/>
        <end position="181"/>
    </location>
</feature>
<keyword evidence="2" id="KW-0812">Transmembrane</keyword>
<name>A0ABR9P5K9_9ACTN</name>
<organism evidence="3 4">
    <name type="scientific">Nocardiopsis coralli</name>
    <dbReference type="NCBI Taxonomy" id="2772213"/>
    <lineage>
        <taxon>Bacteria</taxon>
        <taxon>Bacillati</taxon>
        <taxon>Actinomycetota</taxon>
        <taxon>Actinomycetes</taxon>
        <taxon>Streptosporangiales</taxon>
        <taxon>Nocardiopsidaceae</taxon>
        <taxon>Nocardiopsis</taxon>
    </lineage>
</organism>
<feature type="transmembrane region" description="Helical" evidence="2">
    <location>
        <begin position="187"/>
        <end position="205"/>
    </location>
</feature>
<sequence length="220" mass="22449">MQPHDPYNNPDHGGQHPSGPYPPQGGAHPSGGYAQPSGYGQSGGYPPPYGQPGGMPPGPPPAGPAATDPASAKMPGTVITVRVFMFLGGIPGLLLGGILLVAGFFFSDHPDVLAATEDSLLIPSGTLTPDDAAMLLLGAGLIPAVYGLISTLLASFLGKRNGFVLWTTVVFQSLAALWLVISLVTSPAAFVPLAFTVLIIGLMVGSKSRAFYKPVPPGPV</sequence>
<proteinExistence type="predicted"/>
<keyword evidence="4" id="KW-1185">Reference proteome</keyword>